<protein>
    <submittedName>
        <fullName evidence="2">Uncharacterized protein</fullName>
    </submittedName>
</protein>
<gene>
    <name evidence="2" type="ORF">CRP01_15195</name>
</gene>
<accession>A0A2D0NBP8</accession>
<dbReference type="OrthoDB" id="1492323at2"/>
<dbReference type="RefSeq" id="WP_099150906.1">
    <property type="nucleotide sequence ID" value="NZ_PDUD01000020.1"/>
</dbReference>
<evidence type="ECO:0000313" key="3">
    <source>
        <dbReference type="Proteomes" id="UP000223913"/>
    </source>
</evidence>
<dbReference type="AlphaFoldDB" id="A0A2D0NBP8"/>
<evidence type="ECO:0000256" key="1">
    <source>
        <dbReference type="SAM" id="Phobius"/>
    </source>
</evidence>
<reference evidence="2 3" key="1">
    <citation type="submission" date="2017-10" db="EMBL/GenBank/DDBJ databases">
        <title>The draft genome sequence of Lewinella nigricans NBRC 102662.</title>
        <authorList>
            <person name="Wang K."/>
        </authorList>
    </citation>
    <scope>NUCLEOTIDE SEQUENCE [LARGE SCALE GENOMIC DNA]</scope>
    <source>
        <strain evidence="2 3">NBRC 102662</strain>
    </source>
</reference>
<dbReference type="Proteomes" id="UP000223913">
    <property type="component" value="Unassembled WGS sequence"/>
</dbReference>
<proteinExistence type="predicted"/>
<keyword evidence="3" id="KW-1185">Reference proteome</keyword>
<keyword evidence="1" id="KW-1133">Transmembrane helix</keyword>
<keyword evidence="1" id="KW-0812">Transmembrane</keyword>
<dbReference type="EMBL" id="PDUD01000020">
    <property type="protein sequence ID" value="PHN05816.1"/>
    <property type="molecule type" value="Genomic_DNA"/>
</dbReference>
<organism evidence="2 3">
    <name type="scientific">Flavilitoribacter nigricans (strain ATCC 23147 / DSM 23189 / NBRC 102662 / NCIMB 1420 / SS-2)</name>
    <name type="common">Lewinella nigricans</name>
    <dbReference type="NCBI Taxonomy" id="1122177"/>
    <lineage>
        <taxon>Bacteria</taxon>
        <taxon>Pseudomonadati</taxon>
        <taxon>Bacteroidota</taxon>
        <taxon>Saprospiria</taxon>
        <taxon>Saprospirales</taxon>
        <taxon>Lewinellaceae</taxon>
        <taxon>Flavilitoribacter</taxon>
    </lineage>
</organism>
<name>A0A2D0NBP8_FLAN2</name>
<evidence type="ECO:0000313" key="2">
    <source>
        <dbReference type="EMBL" id="PHN05816.1"/>
    </source>
</evidence>
<comment type="caution">
    <text evidence="2">The sequence shown here is derived from an EMBL/GenBank/DDBJ whole genome shotgun (WGS) entry which is preliminary data.</text>
</comment>
<sequence>MAQFNWLYLGDNGRQYNVGLFHGDRTGHLMVMCNARIVLIDFSVKQAKDYSFFIDDELFELSVEGKPGSYAYNCSINEDADTPRNRIRKKQKKLDFRKTVALITIFALVMIGVLGFAMANQQAEPPPRNMEVLLNQEGLETVARVYVESSDKPEERTVKYSFVADGHAKNYERSWDGTFVNGFPLEDGDEFKITYLINRPKQHRLDLERPTREQMDRYLERTVEQHATLNPQLTPRQARCQTEIAYRLGGVEGLAVLYNQDKTAAENPEFNDQLYTKFIRDIPFQEAVEKECWD</sequence>
<feature type="transmembrane region" description="Helical" evidence="1">
    <location>
        <begin position="99"/>
        <end position="119"/>
    </location>
</feature>
<keyword evidence="1" id="KW-0472">Membrane</keyword>